<dbReference type="Pfam" id="PF20520">
    <property type="entry name" value="Ac45-VOA1_TM"/>
    <property type="match status" value="1"/>
</dbReference>
<evidence type="ECO:0000256" key="5">
    <source>
        <dbReference type="SAM" id="Phobius"/>
    </source>
</evidence>
<evidence type="ECO:0000256" key="1">
    <source>
        <dbReference type="ARBA" id="ARBA00004167"/>
    </source>
</evidence>
<dbReference type="InterPro" id="IPR046756">
    <property type="entry name" value="VAS1/VOA1_TM"/>
</dbReference>
<evidence type="ECO:0000256" key="4">
    <source>
        <dbReference type="ARBA" id="ARBA00023136"/>
    </source>
</evidence>
<evidence type="ECO:0000313" key="9">
    <source>
        <dbReference type="Proteomes" id="UP000005666"/>
    </source>
</evidence>
<gene>
    <name evidence="8" type="primary">TPHA0D03050</name>
    <name evidence="8" type="ordered locus">TPHA_0D03050</name>
</gene>
<feature type="chain" id="PRO_5003508646" description="V-type proton ATPase subunit S1/VOA1 transmembrane domain-containing protein" evidence="6">
    <location>
        <begin position="21"/>
        <end position="322"/>
    </location>
</feature>
<keyword evidence="4 5" id="KW-0472">Membrane</keyword>
<dbReference type="AlphaFoldDB" id="G8BSX0"/>
<dbReference type="GO" id="GO:0016020">
    <property type="term" value="C:membrane"/>
    <property type="evidence" value="ECO:0007669"/>
    <property type="project" value="UniProtKB-SubCell"/>
</dbReference>
<keyword evidence="2 5" id="KW-0812">Transmembrane</keyword>
<dbReference type="GeneID" id="11531097"/>
<keyword evidence="3 5" id="KW-1133">Transmembrane helix</keyword>
<name>G8BSX0_TETPH</name>
<proteinExistence type="predicted"/>
<dbReference type="HOGENOM" id="CLU_1050442_0_0_1"/>
<evidence type="ECO:0000256" key="6">
    <source>
        <dbReference type="SAM" id="SignalP"/>
    </source>
</evidence>
<protein>
    <recommendedName>
        <fullName evidence="7">V-type proton ATPase subunit S1/VOA1 transmembrane domain-containing protein</fullName>
    </recommendedName>
</protein>
<dbReference type="Proteomes" id="UP000005666">
    <property type="component" value="Chromosome 4"/>
</dbReference>
<dbReference type="STRING" id="1071381.G8BSX0"/>
<reference evidence="8 9" key="1">
    <citation type="journal article" date="2011" name="Proc. Natl. Acad. Sci. U.S.A.">
        <title>Evolutionary erosion of yeast sex chromosomes by mating-type switching accidents.</title>
        <authorList>
            <person name="Gordon J.L."/>
            <person name="Armisen D."/>
            <person name="Proux-Wera E."/>
            <person name="Oheigeartaigh S.S."/>
            <person name="Byrne K.P."/>
            <person name="Wolfe K.H."/>
        </authorList>
    </citation>
    <scope>NUCLEOTIDE SEQUENCE [LARGE SCALE GENOMIC DNA]</scope>
    <source>
        <strain evidence="9">ATCC 24235 / CBS 4417 / NBRC 1672 / NRRL Y-8282 / UCD 70-5</strain>
    </source>
</reference>
<feature type="domain" description="V-type proton ATPase subunit S1/VOA1 transmembrane" evidence="7">
    <location>
        <begin position="275"/>
        <end position="313"/>
    </location>
</feature>
<evidence type="ECO:0000259" key="7">
    <source>
        <dbReference type="Pfam" id="PF20520"/>
    </source>
</evidence>
<feature type="transmembrane region" description="Helical" evidence="5">
    <location>
        <begin position="279"/>
        <end position="301"/>
    </location>
</feature>
<comment type="subcellular location">
    <subcellularLocation>
        <location evidence="1">Membrane</location>
        <topology evidence="1">Single-pass membrane protein</topology>
    </subcellularLocation>
</comment>
<evidence type="ECO:0000256" key="2">
    <source>
        <dbReference type="ARBA" id="ARBA00022692"/>
    </source>
</evidence>
<dbReference type="OrthoDB" id="9985059at2759"/>
<dbReference type="eggNOG" id="ENOG502S5C0">
    <property type="taxonomic scope" value="Eukaryota"/>
</dbReference>
<organism evidence="8 9">
    <name type="scientific">Tetrapisispora phaffii (strain ATCC 24235 / CBS 4417 / NBRC 1672 / NRRL Y-8282 / UCD 70-5)</name>
    <name type="common">Yeast</name>
    <name type="synonym">Fabospora phaffii</name>
    <dbReference type="NCBI Taxonomy" id="1071381"/>
    <lineage>
        <taxon>Eukaryota</taxon>
        <taxon>Fungi</taxon>
        <taxon>Dikarya</taxon>
        <taxon>Ascomycota</taxon>
        <taxon>Saccharomycotina</taxon>
        <taxon>Saccharomycetes</taxon>
        <taxon>Saccharomycetales</taxon>
        <taxon>Saccharomycetaceae</taxon>
        <taxon>Tetrapisispora</taxon>
    </lineage>
</organism>
<accession>G8BSX0</accession>
<keyword evidence="6" id="KW-0732">Signal</keyword>
<dbReference type="RefSeq" id="XP_003685375.1">
    <property type="nucleotide sequence ID" value="XM_003685327.1"/>
</dbReference>
<sequence>MVCFKSLFVLVFLQAALVNCLKTGVLFSNEHGFLKNTKESLLKFTDKQPTVVFKFLDYSISDAFSSYNDKEKNKLKYLTSFFEDQVVGVKTIKKPKKYWNSIKSTLKSNKEIDVKVITFKKLPETPYAIFHKIAIQDKDVIVLKFEDEVYDLSKLNDTLESVMNRLVEVLGKDIRVILFNYSNDEHKPHVIGKTGAVIGGKEVAFHRNMKFQKLKRDDGEEVEEVEDIKDEEDTEDEVISYDEKVDEENAEDNVILYDEKEDEDNAEDNDILSKIWTEGLLMCLLVSIFLFGLLAVALSWMTSLEISYGAFEKQSNPLKKTN</sequence>
<dbReference type="KEGG" id="tpf:TPHA_0D03050"/>
<dbReference type="EMBL" id="HE612859">
    <property type="protein sequence ID" value="CCE62941.1"/>
    <property type="molecule type" value="Genomic_DNA"/>
</dbReference>
<keyword evidence="9" id="KW-1185">Reference proteome</keyword>
<evidence type="ECO:0000256" key="3">
    <source>
        <dbReference type="ARBA" id="ARBA00022989"/>
    </source>
</evidence>
<feature type="signal peptide" evidence="6">
    <location>
        <begin position="1"/>
        <end position="20"/>
    </location>
</feature>
<evidence type="ECO:0000313" key="8">
    <source>
        <dbReference type="EMBL" id="CCE62941.1"/>
    </source>
</evidence>